<dbReference type="InterPro" id="IPR050882">
    <property type="entry name" value="Prepilin_peptidase/N-MTase"/>
</dbReference>
<evidence type="ECO:0000256" key="5">
    <source>
        <dbReference type="ARBA" id="ARBA00022989"/>
    </source>
</evidence>
<evidence type="ECO:0000259" key="8">
    <source>
        <dbReference type="Pfam" id="PF01478"/>
    </source>
</evidence>
<dbReference type="Proteomes" id="UP000004754">
    <property type="component" value="Unassembled WGS sequence"/>
</dbReference>
<sequence>MERIDAVTGFVIFMIGAILGSFIACVADRLARGENPWRGRSHCEACGHLLSPADLVPVLAYLRLGGRCRYCGSKIPPALPFTEIAFGAAAAVIAQRFGWSWTTLKVLGFAGILMAVALVDIKTYTIADGLVAAGIVWWLAMAPLTLGTAWQTVLADIGGAFVLAAVLWLVAWLFERRTGRRGLGDGDIKLCLMAGLYVGVWALSLFLLLACGFGLIFAAATRQRKIPFGPAIALSAVFCVLAGGPIVTALLTVF</sequence>
<proteinExistence type="inferred from homology"/>
<dbReference type="GO" id="GO:0006465">
    <property type="term" value="P:signal peptide processing"/>
    <property type="evidence" value="ECO:0007669"/>
    <property type="project" value="TreeGrafter"/>
</dbReference>
<feature type="domain" description="Prepilin peptidase A24 N-terminal" evidence="9">
    <location>
        <begin position="15"/>
        <end position="97"/>
    </location>
</feature>
<feature type="transmembrane region" description="Helical" evidence="7">
    <location>
        <begin position="6"/>
        <end position="31"/>
    </location>
</feature>
<keyword evidence="11" id="KW-1185">Reference proteome</keyword>
<evidence type="ECO:0000256" key="1">
    <source>
        <dbReference type="ARBA" id="ARBA00004651"/>
    </source>
</evidence>
<feature type="transmembrane region" description="Helical" evidence="7">
    <location>
        <begin position="195"/>
        <end position="220"/>
    </location>
</feature>
<comment type="caution">
    <text evidence="10">The sequence shown here is derived from an EMBL/GenBank/DDBJ whole genome shotgun (WGS) entry which is preliminary data.</text>
</comment>
<dbReference type="eggNOG" id="COG1989">
    <property type="taxonomic scope" value="Bacteria"/>
</dbReference>
<evidence type="ECO:0000256" key="4">
    <source>
        <dbReference type="ARBA" id="ARBA00022692"/>
    </source>
</evidence>
<dbReference type="Pfam" id="PF06750">
    <property type="entry name" value="A24_N_bact"/>
    <property type="match status" value="1"/>
</dbReference>
<comment type="similarity">
    <text evidence="2">Belongs to the peptidase A24 family.</text>
</comment>
<dbReference type="MEROPS" id="A24.019"/>
<evidence type="ECO:0000256" key="3">
    <source>
        <dbReference type="ARBA" id="ARBA00022475"/>
    </source>
</evidence>
<dbReference type="GO" id="GO:0005886">
    <property type="term" value="C:plasma membrane"/>
    <property type="evidence" value="ECO:0007669"/>
    <property type="project" value="UniProtKB-SubCell"/>
</dbReference>
<dbReference type="GO" id="GO:0004190">
    <property type="term" value="F:aspartic-type endopeptidase activity"/>
    <property type="evidence" value="ECO:0007669"/>
    <property type="project" value="InterPro"/>
</dbReference>
<keyword evidence="4 7" id="KW-0812">Transmembrane</keyword>
<feature type="transmembrane region" description="Helical" evidence="7">
    <location>
        <begin position="152"/>
        <end position="174"/>
    </location>
</feature>
<keyword evidence="5 7" id="KW-1133">Transmembrane helix</keyword>
<dbReference type="PROSITE" id="PS51257">
    <property type="entry name" value="PROKAR_LIPOPROTEIN"/>
    <property type="match status" value="1"/>
</dbReference>
<dbReference type="RefSeq" id="WP_006598451.1">
    <property type="nucleotide sequence ID" value="NZ_GL622359.1"/>
</dbReference>
<feature type="transmembrane region" description="Helical" evidence="7">
    <location>
        <begin position="232"/>
        <end position="253"/>
    </location>
</feature>
<organism evidence="10 11">
    <name type="scientific">Pseudoramibacter alactolyticus ATCC 23263</name>
    <dbReference type="NCBI Taxonomy" id="887929"/>
    <lineage>
        <taxon>Bacteria</taxon>
        <taxon>Bacillati</taxon>
        <taxon>Bacillota</taxon>
        <taxon>Clostridia</taxon>
        <taxon>Eubacteriales</taxon>
        <taxon>Eubacteriaceae</taxon>
        <taxon>Pseudoramibacter</taxon>
    </lineage>
</organism>
<dbReference type="PANTHER" id="PTHR30487">
    <property type="entry name" value="TYPE 4 PREPILIN-LIKE PROTEINS LEADER PEPTIDE-PROCESSING ENZYME"/>
    <property type="match status" value="1"/>
</dbReference>
<feature type="domain" description="Prepilin type IV endopeptidase peptidase" evidence="8">
    <location>
        <begin position="109"/>
        <end position="218"/>
    </location>
</feature>
<evidence type="ECO:0000256" key="6">
    <source>
        <dbReference type="ARBA" id="ARBA00023136"/>
    </source>
</evidence>
<dbReference type="HOGENOM" id="CLU_057101_0_1_9"/>
<dbReference type="InterPro" id="IPR000045">
    <property type="entry name" value="Prepilin_IV_endopep_pep"/>
</dbReference>
<evidence type="ECO:0000259" key="9">
    <source>
        <dbReference type="Pfam" id="PF06750"/>
    </source>
</evidence>
<dbReference type="InterPro" id="IPR010627">
    <property type="entry name" value="Prepilin_pept_A24_N"/>
</dbReference>
<dbReference type="AlphaFoldDB" id="E6MG94"/>
<evidence type="ECO:0000313" key="10">
    <source>
        <dbReference type="EMBL" id="EFV01634.1"/>
    </source>
</evidence>
<name>E6MG94_9FIRM</name>
<protein>
    <submittedName>
        <fullName evidence="10">Bacterial peptidase A24, N-terminal domain protein</fullName>
    </submittedName>
</protein>
<reference evidence="10 11" key="1">
    <citation type="submission" date="2010-12" db="EMBL/GenBank/DDBJ databases">
        <authorList>
            <person name="Muzny D."/>
            <person name="Qin X."/>
            <person name="Deng J."/>
            <person name="Jiang H."/>
            <person name="Liu Y."/>
            <person name="Qu J."/>
            <person name="Song X.-Z."/>
            <person name="Zhang L."/>
            <person name="Thornton R."/>
            <person name="Coyle M."/>
            <person name="Francisco L."/>
            <person name="Jackson L."/>
            <person name="Javaid M."/>
            <person name="Korchina V."/>
            <person name="Kovar C."/>
            <person name="Mata R."/>
            <person name="Mathew T."/>
            <person name="Ngo R."/>
            <person name="Nguyen L."/>
            <person name="Nguyen N."/>
            <person name="Okwuonu G."/>
            <person name="Ongeri F."/>
            <person name="Pham C."/>
            <person name="Simmons D."/>
            <person name="Wilczek-Boney K."/>
            <person name="Hale W."/>
            <person name="Jakkamsetti A."/>
            <person name="Pham P."/>
            <person name="Ruth R."/>
            <person name="San Lucas F."/>
            <person name="Warren J."/>
            <person name="Zhang J."/>
            <person name="Zhao Z."/>
            <person name="Zhou C."/>
            <person name="Zhu D."/>
            <person name="Lee S."/>
            <person name="Bess C."/>
            <person name="Blankenburg K."/>
            <person name="Forbes L."/>
            <person name="Fu Q."/>
            <person name="Gubbala S."/>
            <person name="Hirani K."/>
            <person name="Jayaseelan J.C."/>
            <person name="Lara F."/>
            <person name="Munidasa M."/>
            <person name="Palculict T."/>
            <person name="Patil S."/>
            <person name="Pu L.-L."/>
            <person name="Saada N."/>
            <person name="Tang L."/>
            <person name="Weissenberger G."/>
            <person name="Zhu Y."/>
            <person name="Hemphill L."/>
            <person name="Shang Y."/>
            <person name="Youmans B."/>
            <person name="Ayvaz T."/>
            <person name="Ross M."/>
            <person name="Santibanez J."/>
            <person name="Aqrawi P."/>
            <person name="Gross S."/>
            <person name="Joshi V."/>
            <person name="Fowler G."/>
            <person name="Nazareth L."/>
            <person name="Reid J."/>
            <person name="Worley K."/>
            <person name="Petrosino J."/>
            <person name="Highlander S."/>
            <person name="Gibbs R."/>
        </authorList>
    </citation>
    <scope>NUCLEOTIDE SEQUENCE [LARGE SCALE GENOMIC DNA]</scope>
    <source>
        <strain evidence="10 11">ATCC 23263</strain>
    </source>
</reference>
<gene>
    <name evidence="10" type="ORF">HMP0721_1027</name>
</gene>
<accession>E6MG94</accession>
<evidence type="ECO:0000256" key="2">
    <source>
        <dbReference type="ARBA" id="ARBA00005801"/>
    </source>
</evidence>
<dbReference type="Gene3D" id="1.20.120.1220">
    <property type="match status" value="1"/>
</dbReference>
<dbReference type="PANTHER" id="PTHR30487:SF0">
    <property type="entry name" value="PREPILIN LEADER PEPTIDASE_N-METHYLTRANSFERASE-RELATED"/>
    <property type="match status" value="1"/>
</dbReference>
<dbReference type="EMBL" id="AEQN01000016">
    <property type="protein sequence ID" value="EFV01634.1"/>
    <property type="molecule type" value="Genomic_DNA"/>
</dbReference>
<keyword evidence="3" id="KW-1003">Cell membrane</keyword>
<keyword evidence="6 7" id="KW-0472">Membrane</keyword>
<evidence type="ECO:0000256" key="7">
    <source>
        <dbReference type="SAM" id="Phobius"/>
    </source>
</evidence>
<feature type="transmembrane region" description="Helical" evidence="7">
    <location>
        <begin position="126"/>
        <end position="146"/>
    </location>
</feature>
<comment type="subcellular location">
    <subcellularLocation>
        <location evidence="1">Cell membrane</location>
        <topology evidence="1">Multi-pass membrane protein</topology>
    </subcellularLocation>
</comment>
<evidence type="ECO:0000313" key="11">
    <source>
        <dbReference type="Proteomes" id="UP000004754"/>
    </source>
</evidence>
<dbReference type="OrthoDB" id="9789291at2"/>
<feature type="transmembrane region" description="Helical" evidence="7">
    <location>
        <begin position="99"/>
        <end position="119"/>
    </location>
</feature>
<dbReference type="STRING" id="887929.HMP0721_1027"/>
<dbReference type="Pfam" id="PF01478">
    <property type="entry name" value="Peptidase_A24"/>
    <property type="match status" value="1"/>
</dbReference>